<organism evidence="3 4">
    <name type="scientific">Rhizoctonia solani</name>
    <dbReference type="NCBI Taxonomy" id="456999"/>
    <lineage>
        <taxon>Eukaryota</taxon>
        <taxon>Fungi</taxon>
        <taxon>Dikarya</taxon>
        <taxon>Basidiomycota</taxon>
        <taxon>Agaricomycotina</taxon>
        <taxon>Agaricomycetes</taxon>
        <taxon>Cantharellales</taxon>
        <taxon>Ceratobasidiaceae</taxon>
        <taxon>Rhizoctonia</taxon>
    </lineage>
</organism>
<dbReference type="InterPro" id="IPR029063">
    <property type="entry name" value="SAM-dependent_MTases_sf"/>
</dbReference>
<dbReference type="EMBL" id="CAJMXA010003883">
    <property type="protein sequence ID" value="CAE6519935.1"/>
    <property type="molecule type" value="Genomic_DNA"/>
</dbReference>
<feature type="compositionally biased region" description="Low complexity" evidence="1">
    <location>
        <begin position="564"/>
        <end position="573"/>
    </location>
</feature>
<feature type="compositionally biased region" description="Low complexity" evidence="1">
    <location>
        <begin position="1"/>
        <end position="16"/>
    </location>
</feature>
<feature type="compositionally biased region" description="Low complexity" evidence="1">
    <location>
        <begin position="494"/>
        <end position="514"/>
    </location>
</feature>
<sequence length="857" mass="94267">MVMSSPPSSTSTSTSTLNLARVRRQSTLEPLKLSRRDSRTPPQQQSPSSSSLGETIFQSFSFGLAKGGMPLADVVESPTGDGSETPRGISRRRVTSPDSAHPFQQEIMAPPTDHPRKHRSTLRLSRLRPGLGKDEMAQLDGENTHNIPASPPRHSRGTPPVRRPGSAGANKPQEQQRPGSRGRGMRVRASSELTRPAIPLAAILHDRLPPLPVSAAPVSPGATSKHSGESALADDSDIDPPAPSCRSNEVPTPKPSMSILDSDIVSAGDRPRSDRHAREHHSKYFKLKGPSKERCHAFSAEDAPYPISYSHKMLDHYNLEVDMSFQTVVGLTFHKLPTPPAKVLDLGCGTGHWIVKAAHIWTQSEFVGFDLVPIQPNLERVTSRAGPSTGKDHADLRLHERIRWVHGNFLDKLPFPDNEFDYVRCRKIARGVPESKWDGLYEEIVRVLKPGAAFEHIEEDIVFPAEISNKPTNPPAVAVYPTPSPARTLPTPPYLSSTSLPPVSSSSTSTVRTPDQYRRSPSTSFSSVIESPVEGRNGVPSVSSTSSLAGSADPRSRTLVVPGSATSTSPSDAPARDSRGSGESNGHGRHQAADYSFHDPRLHSRLEELFVSMHDARWINLKPLSLLPRLIQERMTGMIASPPVNMFLPPRPREGPIPNKTVGAIEIARASGETLVKQLSKMRATSQGPEFDESLLVPQPGDEQVARYLTFDFSRMGSVARGGGAGMMPTGQFRFDLNWLTFHLSTAATEVLSCKEAMWEHLKEQDPQADRREFDAMVRQYQTDMQDRIGLSAKLRDKLHWGPPESDFMKTPEQRVFEDQYAQAVARDVQAEVLRPPRVMKCFRSFVAFKPTTPPSE</sequence>
<feature type="region of interest" description="Disordered" evidence="1">
    <location>
        <begin position="70"/>
        <end position="190"/>
    </location>
</feature>
<dbReference type="AlphaFoldDB" id="A0A8H3DBW4"/>
<evidence type="ECO:0000259" key="2">
    <source>
        <dbReference type="Pfam" id="PF13649"/>
    </source>
</evidence>
<comment type="caution">
    <text evidence="3">The sequence shown here is derived from an EMBL/GenBank/DDBJ whole genome shotgun (WGS) entry which is preliminary data.</text>
</comment>
<evidence type="ECO:0000313" key="3">
    <source>
        <dbReference type="EMBL" id="CAE6519935.1"/>
    </source>
</evidence>
<dbReference type="PANTHER" id="PTHR43591:SF24">
    <property type="entry name" value="2-METHOXY-6-POLYPRENYL-1,4-BENZOQUINOL METHYLASE, MITOCHONDRIAL"/>
    <property type="match status" value="1"/>
</dbReference>
<dbReference type="Pfam" id="PF13649">
    <property type="entry name" value="Methyltransf_25"/>
    <property type="match status" value="1"/>
</dbReference>
<feature type="compositionally biased region" description="Low complexity" evidence="1">
    <location>
        <begin position="40"/>
        <end position="51"/>
    </location>
</feature>
<dbReference type="GO" id="GO:0008168">
    <property type="term" value="F:methyltransferase activity"/>
    <property type="evidence" value="ECO:0007669"/>
    <property type="project" value="TreeGrafter"/>
</dbReference>
<reference evidence="3" key="1">
    <citation type="submission" date="2021-01" db="EMBL/GenBank/DDBJ databases">
        <authorList>
            <person name="Kaushik A."/>
        </authorList>
    </citation>
    <scope>NUCLEOTIDE SEQUENCE</scope>
    <source>
        <strain evidence="3">AG6-10EEA</strain>
    </source>
</reference>
<dbReference type="SUPFAM" id="SSF53335">
    <property type="entry name" value="S-adenosyl-L-methionine-dependent methyltransferases"/>
    <property type="match status" value="1"/>
</dbReference>
<feature type="domain" description="Methyltransferase" evidence="2">
    <location>
        <begin position="343"/>
        <end position="451"/>
    </location>
</feature>
<dbReference type="PANTHER" id="PTHR43591">
    <property type="entry name" value="METHYLTRANSFERASE"/>
    <property type="match status" value="1"/>
</dbReference>
<gene>
    <name evidence="3" type="ORF">RDB_LOCUS145071</name>
</gene>
<feature type="compositionally biased region" description="Low complexity" evidence="1">
    <location>
        <begin position="541"/>
        <end position="551"/>
    </location>
</feature>
<feature type="region of interest" description="Disordered" evidence="1">
    <location>
        <begin position="1"/>
        <end position="55"/>
    </location>
</feature>
<evidence type="ECO:0000313" key="4">
    <source>
        <dbReference type="Proteomes" id="UP000663853"/>
    </source>
</evidence>
<evidence type="ECO:0000256" key="1">
    <source>
        <dbReference type="SAM" id="MobiDB-lite"/>
    </source>
</evidence>
<dbReference type="InterPro" id="IPR041698">
    <property type="entry name" value="Methyltransf_25"/>
</dbReference>
<dbReference type="Gene3D" id="3.40.50.150">
    <property type="entry name" value="Vaccinia Virus protein VP39"/>
    <property type="match status" value="1"/>
</dbReference>
<feature type="region of interest" description="Disordered" evidence="1">
    <location>
        <begin position="472"/>
        <end position="596"/>
    </location>
</feature>
<accession>A0A8H3DBW4</accession>
<dbReference type="Proteomes" id="UP000663853">
    <property type="component" value="Unassembled WGS sequence"/>
</dbReference>
<feature type="compositionally biased region" description="Polar residues" evidence="1">
    <location>
        <begin position="519"/>
        <end position="529"/>
    </location>
</feature>
<dbReference type="CDD" id="cd02440">
    <property type="entry name" value="AdoMet_MTases"/>
    <property type="match status" value="1"/>
</dbReference>
<feature type="region of interest" description="Disordered" evidence="1">
    <location>
        <begin position="214"/>
        <end position="260"/>
    </location>
</feature>
<protein>
    <recommendedName>
        <fullName evidence="2">Methyltransferase domain-containing protein</fullName>
    </recommendedName>
</protein>
<name>A0A8H3DBW4_9AGAM</name>
<proteinExistence type="predicted"/>